<dbReference type="EMBL" id="CAUYUJ010006669">
    <property type="protein sequence ID" value="CAK0818210.1"/>
    <property type="molecule type" value="Genomic_DNA"/>
</dbReference>
<comment type="subcellular location">
    <subcellularLocation>
        <location evidence="1">Membrane</location>
        <topology evidence="1">Multi-pass membrane protein</topology>
    </subcellularLocation>
</comment>
<keyword evidence="3 6" id="KW-0812">Transmembrane</keyword>
<dbReference type="Pfam" id="PF05154">
    <property type="entry name" value="TM2"/>
    <property type="match status" value="1"/>
</dbReference>
<proteinExistence type="inferred from homology"/>
<evidence type="ECO:0000256" key="3">
    <source>
        <dbReference type="ARBA" id="ARBA00022692"/>
    </source>
</evidence>
<dbReference type="Proteomes" id="UP001189429">
    <property type="component" value="Unassembled WGS sequence"/>
</dbReference>
<dbReference type="PANTHER" id="PTHR21016">
    <property type="entry name" value="BETA-AMYLOID BINDING PROTEIN-RELATED"/>
    <property type="match status" value="1"/>
</dbReference>
<protein>
    <recommendedName>
        <fullName evidence="7">TM2 domain-containing protein</fullName>
    </recommendedName>
</protein>
<evidence type="ECO:0000259" key="7">
    <source>
        <dbReference type="Pfam" id="PF05154"/>
    </source>
</evidence>
<comment type="similarity">
    <text evidence="2">Belongs to the TM2 family.</text>
</comment>
<evidence type="ECO:0000256" key="2">
    <source>
        <dbReference type="ARBA" id="ARBA00008284"/>
    </source>
</evidence>
<reference evidence="8" key="1">
    <citation type="submission" date="2023-10" db="EMBL/GenBank/DDBJ databases">
        <authorList>
            <person name="Chen Y."/>
            <person name="Shah S."/>
            <person name="Dougan E. K."/>
            <person name="Thang M."/>
            <person name="Chan C."/>
        </authorList>
    </citation>
    <scope>NUCLEOTIDE SEQUENCE [LARGE SCALE GENOMIC DNA]</scope>
</reference>
<feature type="transmembrane region" description="Helical" evidence="6">
    <location>
        <begin position="107"/>
        <end position="126"/>
    </location>
</feature>
<gene>
    <name evidence="8" type="ORF">PCOR1329_LOCUS20558</name>
</gene>
<feature type="transmembrane region" description="Helical" evidence="6">
    <location>
        <begin position="172"/>
        <end position="194"/>
    </location>
</feature>
<evidence type="ECO:0000256" key="6">
    <source>
        <dbReference type="SAM" id="Phobius"/>
    </source>
</evidence>
<evidence type="ECO:0000256" key="5">
    <source>
        <dbReference type="ARBA" id="ARBA00023136"/>
    </source>
</evidence>
<evidence type="ECO:0000256" key="4">
    <source>
        <dbReference type="ARBA" id="ARBA00022989"/>
    </source>
</evidence>
<evidence type="ECO:0000256" key="1">
    <source>
        <dbReference type="ARBA" id="ARBA00004141"/>
    </source>
</evidence>
<name>A0ABN9RGM7_9DINO</name>
<evidence type="ECO:0000313" key="8">
    <source>
        <dbReference type="EMBL" id="CAK0818210.1"/>
    </source>
</evidence>
<organism evidence="8 9">
    <name type="scientific">Prorocentrum cordatum</name>
    <dbReference type="NCBI Taxonomy" id="2364126"/>
    <lineage>
        <taxon>Eukaryota</taxon>
        <taxon>Sar</taxon>
        <taxon>Alveolata</taxon>
        <taxon>Dinophyceae</taxon>
        <taxon>Prorocentrales</taxon>
        <taxon>Prorocentraceae</taxon>
        <taxon>Prorocentrum</taxon>
    </lineage>
</organism>
<dbReference type="InterPro" id="IPR050932">
    <property type="entry name" value="TM2D1-3-like"/>
</dbReference>
<keyword evidence="9" id="KW-1185">Reference proteome</keyword>
<evidence type="ECO:0000313" key="9">
    <source>
        <dbReference type="Proteomes" id="UP001189429"/>
    </source>
</evidence>
<accession>A0ABN9RGM7</accession>
<dbReference type="InterPro" id="IPR007829">
    <property type="entry name" value="TM2"/>
</dbReference>
<keyword evidence="4 6" id="KW-1133">Transmembrane helix</keyword>
<feature type="domain" description="TM2" evidence="7">
    <location>
        <begin position="103"/>
        <end position="151"/>
    </location>
</feature>
<dbReference type="PANTHER" id="PTHR21016:SF25">
    <property type="entry name" value="TM2 DOMAIN-CONTAINING PROTEIN DDB_G0277895-RELATED"/>
    <property type="match status" value="1"/>
</dbReference>
<keyword evidence="5 6" id="KW-0472">Membrane</keyword>
<sequence length="240" mass="27063">MTWEAPMSCHRIVTPRQYTIEYHITGNWRQAENYLMRYEYIPSGKTSGSGILNSCSDPTVPEGDQCSGRGFCKPLNSNSQQLHTAAFCKCDRDWTDPECSTRRKSQAITFFLSLFGGFLGLDYFYLGFPAWGVAKLLTLGGCGAWWLTDIVRSGSGPIYAVDHRVAADLQHWVFVLACISLFLVLGFVIALESYNRQRSQKRRDITMLHAAQDEAYLARKEGRLLGPRLARYPGDYGSAY</sequence>
<comment type="caution">
    <text evidence="8">The sequence shown here is derived from an EMBL/GenBank/DDBJ whole genome shotgun (WGS) entry which is preliminary data.</text>
</comment>